<organism evidence="1 2">
    <name type="scientific">Diversispora epigaea</name>
    <dbReference type="NCBI Taxonomy" id="1348612"/>
    <lineage>
        <taxon>Eukaryota</taxon>
        <taxon>Fungi</taxon>
        <taxon>Fungi incertae sedis</taxon>
        <taxon>Mucoromycota</taxon>
        <taxon>Glomeromycotina</taxon>
        <taxon>Glomeromycetes</taxon>
        <taxon>Diversisporales</taxon>
        <taxon>Diversisporaceae</taxon>
        <taxon>Diversispora</taxon>
    </lineage>
</organism>
<evidence type="ECO:0000313" key="1">
    <source>
        <dbReference type="EMBL" id="RHZ81964.1"/>
    </source>
</evidence>
<dbReference type="AlphaFoldDB" id="A0A397J9U6"/>
<evidence type="ECO:0000313" key="2">
    <source>
        <dbReference type="Proteomes" id="UP000266861"/>
    </source>
</evidence>
<sequence>MTEQENFQLNDLERGCQFCGQRKCWVSVIWALKNSIHNRRPTIDKELQQHDHNEKRRLEFIFNHCKQRLRTLKFDSNIYLRIVIYRERYSLNSHSSSFKGLSNQEDSTNDNHVPLDTDIGKIQCAECAECGLAQNLKTLQKKKCN</sequence>
<accession>A0A397J9U6</accession>
<name>A0A397J9U6_9GLOM</name>
<gene>
    <name evidence="1" type="ORF">Glove_115g55</name>
</gene>
<dbReference type="EMBL" id="PQFF01000107">
    <property type="protein sequence ID" value="RHZ81964.1"/>
    <property type="molecule type" value="Genomic_DNA"/>
</dbReference>
<comment type="caution">
    <text evidence="1">The sequence shown here is derived from an EMBL/GenBank/DDBJ whole genome shotgun (WGS) entry which is preliminary data.</text>
</comment>
<dbReference type="Proteomes" id="UP000266861">
    <property type="component" value="Unassembled WGS sequence"/>
</dbReference>
<protein>
    <submittedName>
        <fullName evidence="1">Uncharacterized protein</fullName>
    </submittedName>
</protein>
<reference evidence="1 2" key="1">
    <citation type="submission" date="2018-08" db="EMBL/GenBank/DDBJ databases">
        <title>Genome and evolution of the arbuscular mycorrhizal fungus Diversispora epigaea (formerly Glomus versiforme) and its bacterial endosymbionts.</title>
        <authorList>
            <person name="Sun X."/>
            <person name="Fei Z."/>
            <person name="Harrison M."/>
        </authorList>
    </citation>
    <scope>NUCLEOTIDE SEQUENCE [LARGE SCALE GENOMIC DNA]</scope>
    <source>
        <strain evidence="1 2">IT104</strain>
    </source>
</reference>
<proteinExistence type="predicted"/>
<keyword evidence="2" id="KW-1185">Reference proteome</keyword>